<protein>
    <recommendedName>
        <fullName evidence="4">Histone transcription regulator 3 homolog</fullName>
    </recommendedName>
</protein>
<proteinExistence type="inferred from homology"/>
<evidence type="ECO:0000256" key="1">
    <source>
        <dbReference type="ARBA" id="ARBA00002687"/>
    </source>
</evidence>
<feature type="region of interest" description="Disordered" evidence="6">
    <location>
        <begin position="1745"/>
        <end position="2033"/>
    </location>
</feature>
<keyword evidence="8" id="KW-1185">Reference proteome</keyword>
<feature type="compositionally biased region" description="Basic and acidic residues" evidence="6">
    <location>
        <begin position="1855"/>
        <end position="1864"/>
    </location>
</feature>
<dbReference type="GO" id="GO:0000417">
    <property type="term" value="C:HIR complex"/>
    <property type="evidence" value="ECO:0007669"/>
    <property type="project" value="TreeGrafter"/>
</dbReference>
<dbReference type="KEGG" id="trg:TRUGW13939_10170"/>
<organism evidence="7 8">
    <name type="scientific">Talaromyces rugulosus</name>
    <name type="common">Penicillium rugulosum</name>
    <dbReference type="NCBI Taxonomy" id="121627"/>
    <lineage>
        <taxon>Eukaryota</taxon>
        <taxon>Fungi</taxon>
        <taxon>Dikarya</taxon>
        <taxon>Ascomycota</taxon>
        <taxon>Pezizomycotina</taxon>
        <taxon>Eurotiomycetes</taxon>
        <taxon>Eurotiomycetidae</taxon>
        <taxon>Eurotiales</taxon>
        <taxon>Trichocomaceae</taxon>
        <taxon>Talaromyces</taxon>
        <taxon>Talaromyces sect. Islandici</taxon>
    </lineage>
</organism>
<feature type="compositionally biased region" description="Basic and acidic residues" evidence="6">
    <location>
        <begin position="1775"/>
        <end position="1784"/>
    </location>
</feature>
<feature type="compositionally biased region" description="Acidic residues" evidence="6">
    <location>
        <begin position="1934"/>
        <end position="2008"/>
    </location>
</feature>
<evidence type="ECO:0000256" key="2">
    <source>
        <dbReference type="ARBA" id="ARBA00004123"/>
    </source>
</evidence>
<dbReference type="RefSeq" id="XP_035349176.1">
    <property type="nucleotide sequence ID" value="XM_035493283.1"/>
</dbReference>
<dbReference type="PANTHER" id="PTHR15502">
    <property type="entry name" value="CALCINEURIN-BINDING PROTEIN CABIN 1-RELATED"/>
    <property type="match status" value="1"/>
</dbReference>
<evidence type="ECO:0000256" key="6">
    <source>
        <dbReference type="SAM" id="MobiDB-lite"/>
    </source>
</evidence>
<reference evidence="8" key="1">
    <citation type="submission" date="2020-06" db="EMBL/GenBank/DDBJ databases">
        <title>A chromosome-scale genome assembly of Talaromyces rugulosus W13939.</title>
        <authorList>
            <person name="Wang B."/>
            <person name="Guo L."/>
            <person name="Ye K."/>
            <person name="Wang L."/>
        </authorList>
    </citation>
    <scope>NUCLEOTIDE SEQUENCE [LARGE SCALE GENOMIC DNA]</scope>
    <source>
        <strain evidence="8">W13939</strain>
    </source>
</reference>
<dbReference type="GO" id="GO:0006325">
    <property type="term" value="P:chromatin organization"/>
    <property type="evidence" value="ECO:0007669"/>
    <property type="project" value="InterPro"/>
</dbReference>
<feature type="region of interest" description="Disordered" evidence="6">
    <location>
        <begin position="300"/>
        <end position="332"/>
    </location>
</feature>
<gene>
    <name evidence="7" type="ORF">TRUGW13939_10170</name>
</gene>
<evidence type="ECO:0000256" key="3">
    <source>
        <dbReference type="ARBA" id="ARBA00007335"/>
    </source>
</evidence>
<feature type="compositionally biased region" description="Polar residues" evidence="6">
    <location>
        <begin position="300"/>
        <end position="311"/>
    </location>
</feature>
<dbReference type="PANTHER" id="PTHR15502:SF7">
    <property type="entry name" value="CALCINEURIN-BINDING PROTEIN CABIN-1"/>
    <property type="match status" value="1"/>
</dbReference>
<dbReference type="GO" id="GO:0031491">
    <property type="term" value="F:nucleosome binding"/>
    <property type="evidence" value="ECO:0007669"/>
    <property type="project" value="TreeGrafter"/>
</dbReference>
<feature type="compositionally biased region" description="Low complexity" evidence="6">
    <location>
        <begin position="1810"/>
        <end position="1823"/>
    </location>
</feature>
<comment type="similarity">
    <text evidence="3">Belongs to the HIR3 family.</text>
</comment>
<evidence type="ECO:0000313" key="7">
    <source>
        <dbReference type="EMBL" id="QKX63002.1"/>
    </source>
</evidence>
<evidence type="ECO:0000256" key="5">
    <source>
        <dbReference type="ARBA" id="ARBA00023242"/>
    </source>
</evidence>
<evidence type="ECO:0000256" key="4">
    <source>
        <dbReference type="ARBA" id="ARBA00014848"/>
    </source>
</evidence>
<accession>A0A7H8R9H2</accession>
<keyword evidence="5" id="KW-0539">Nucleus</keyword>
<dbReference type="GeneID" id="55997651"/>
<feature type="compositionally biased region" description="Acidic residues" evidence="6">
    <location>
        <begin position="1909"/>
        <end position="1926"/>
    </location>
</feature>
<feature type="compositionally biased region" description="Polar residues" evidence="6">
    <location>
        <begin position="346"/>
        <end position="356"/>
    </location>
</feature>
<comment type="subcellular location">
    <subcellularLocation>
        <location evidence="2">Nucleus</location>
    </subcellularLocation>
</comment>
<dbReference type="InterPro" id="IPR033053">
    <property type="entry name" value="Hir3/CABIN1"/>
</dbReference>
<feature type="compositionally biased region" description="Acidic residues" evidence="6">
    <location>
        <begin position="1844"/>
        <end position="1854"/>
    </location>
</feature>
<dbReference type="GO" id="GO:0005634">
    <property type="term" value="C:nucleus"/>
    <property type="evidence" value="ECO:0007669"/>
    <property type="project" value="UniProtKB-SubCell"/>
</dbReference>
<evidence type="ECO:0000313" key="8">
    <source>
        <dbReference type="Proteomes" id="UP000509510"/>
    </source>
</evidence>
<dbReference type="Proteomes" id="UP000509510">
    <property type="component" value="Chromosome V"/>
</dbReference>
<dbReference type="EMBL" id="CP055902">
    <property type="protein sequence ID" value="QKX63002.1"/>
    <property type="molecule type" value="Genomic_DNA"/>
</dbReference>
<feature type="region of interest" description="Disordered" evidence="6">
    <location>
        <begin position="344"/>
        <end position="450"/>
    </location>
</feature>
<feature type="compositionally biased region" description="Basic and acidic residues" evidence="6">
    <location>
        <begin position="362"/>
        <end position="382"/>
    </location>
</feature>
<sequence>MASFTALNIEPAEDIQEEVDDTKEIQNEEALKLYQNALKLHSQGPEFYPQAREAYAALRQSEIFKYPESISDFLRNTLPDADADDAAAEALADIDINDAAASALPQTIYLLYKNNAQFLLDVLKETLRHDPAATSTVTKESRSALTMFADALERDDTDLDLWRKTARLGGALNSYRLARYCFESVLVGDDNEVEVRTEQLGLDEAFASEELQEVLGKLKDRLSISQAPPLKKPRKALLQLARRHMQDPYPYLPTLPKDISAIALSKQNGPLDLATRRIIVSADRTWCGVGKAILESVKVEQQSPEPSTTVGISMPPIEETPVSPGHKDLPIPQKDIEMSEAPVDPLTTTEAPQPQALSAPPDHVDDQSSIDQRAESQLRESLEGISKQPTDPPNTAEVPAAEDAESKSTNANPRKRSSASVVNDDIADSGRAKSRRTRARESNAENLLQTEDANLDQKYYEDRLEEFSHADQWMFGTVGSLLSKIGVEDLGTIDDLKSHVCTASNKSRAESTLESQGKPDLILANDLRYALTNWDDEKARSAMQGDSSTALQDIRGVNRSGLAIFQEHSRKPVQNQSKEELLGGGSELEEFVEEANNDWIHLYEVAFAWLGRLFQPRGDKPESVFDGSLSDSLYISSPWSDGLKETVVELIIQIDEYLYRRLVFAVSQLEQEILGHSTTTSENPFEYTNKHYAQMEMIQVLHELHLDVYARINNPNSDIDLATRVSQRDRLRRWGSLAQTAINHFMDHGPDGDFRTKISLRYLWSTTFHSNMADDVTREHILLCLHDLKRTLGSFGNPEIILINNAIMPDISISALDQEISRLNSMDFFMKIFGSEKQDSVSLIESIEPILDPSSVEFVQEDASSNNTTLAAPSHFQELASFLDRGDATLRLFLWRRLQDAYRDIDYVPKVVSCELRSIEAIVKEIRGNSFLEAAHDARPSMLLRWLKSINNILIKLLPRLTENPSQSFECVDLEHLRSSMAAVAHISRLLHTFALYEDMARVGLRPSSELRGTMGRSLESFKERLRDMQVRCWVLQYTLVREYMSQEAGLFDSPSDDRIQFLRAVHNALGVRSACKYADKALLKLMKSELLSIETNEDCEFDIAQVLFDLHGFKFSNQIGTSDHGCPIGRLDRESAAMMVDFVLMQVNRLNIKDLSKSDLKTTIEKVQQAIGPIKHSTLSFNRRIISTYLKSAINPSELFRLAHGVGGLALTSVSIPNTENAKKGWYFLLGHASLTKFRSQKRLNAVPTNDLDDAIGYFRQDLEYATERWESWYRLAQAYDSKLEEEITWTADKINNNVSELATLQRNAIHSYGMAVAGALQAGDDDHKSRAVISDLFTDYGRFLYASSREPLNMAVFSLTDFERHYSNIDSQKLYTDKPFKEMRPYAVWGLASYLFRRAMVGKPDYWLNHFMLSKCRWKMFNSDETMRGNSKEVTLDGVLDPLLDAIETLPRRKEKSSDPILEPHFRLVSVLHKLVVRQKIEPKQAAELLSETPWAKKLPPPENPENWTTYILDILKNLKNADKSNWHHRIMLRLARIHYDSSEDPSAAAAAAKNELMPQIFTKTMALQVWRPEFERPGRHFVYTTRYIYFFIKLLDQLNDKASLEQLLRRVRRKQGDFINHTKLWEDMCIVYAKLIRRSGNIPERHDEGIFKLLSWDEFVANSARLDGLKDLPTTNGPTLDLLREAVELKKLNNNLMKVTMLEDLTADIYARLFEESRPRFAEQANEENRDRMKVDHLLMSNDGAADEPTPATSAPQSEAPAPIRGRTKGIARRDIQKRAEAIVSRHARPAAAKTTAAAADEEKPPSAAVARVSAVSNSRDGATEGASAAQSSVPASLQDSADDESELSDVDDSKLDKLKTDQSTIFPNLKKSLQLPEPNSELSAPASVDGDEAATTGTADVIPATEDDVDDNAQDQEGDMEGETVLTAEYEGEETELQEDENMENAEGDAMDGEEGEQADGDDEEEEEGEDEAEVAEAEGDATEIGDETMIDADEEQVEGEVEFEGIKDENPQPAQAAVDTPTAEGEAQ</sequence>
<dbReference type="OrthoDB" id="77564at2759"/>
<name>A0A7H8R9H2_TALRU</name>
<comment type="function">
    <text evidence="1">Has a role in a nucleosome assembly pathway that is required for the integrity of heterochromatin and proper chromosome segregation.</text>
</comment>